<feature type="transmembrane region" description="Helical" evidence="1">
    <location>
        <begin position="93"/>
        <end position="115"/>
    </location>
</feature>
<keyword evidence="1" id="KW-0812">Transmembrane</keyword>
<name>A0A1F5FVC5_9BACT</name>
<gene>
    <name evidence="2" type="ORF">A2572_00380</name>
</gene>
<protein>
    <submittedName>
        <fullName evidence="2">Uncharacterized protein</fullName>
    </submittedName>
</protein>
<sequence>MPLVYTKKQMLSIAHGPSGAFIVSKISNPLVSIPLAVLIHYLQDRVPHWDVGQGLTHGLKRKSHSFIQELFLDLPLSIIITYLLFQHNKDFNLFVWLGWFAGLLPDFIEFPRLFLKHNHPLLEWHHKFHKWFHVSIPNKFWGLLPQIATLLAITYFK</sequence>
<evidence type="ECO:0000313" key="2">
    <source>
        <dbReference type="EMBL" id="OGD83550.1"/>
    </source>
</evidence>
<comment type="caution">
    <text evidence="2">The sequence shown here is derived from an EMBL/GenBank/DDBJ whole genome shotgun (WGS) entry which is preliminary data.</text>
</comment>
<dbReference type="EMBL" id="MFAQ01000013">
    <property type="protein sequence ID" value="OGD83550.1"/>
    <property type="molecule type" value="Genomic_DNA"/>
</dbReference>
<evidence type="ECO:0000313" key="3">
    <source>
        <dbReference type="Proteomes" id="UP000179237"/>
    </source>
</evidence>
<keyword evidence="1" id="KW-0472">Membrane</keyword>
<proteinExistence type="predicted"/>
<feature type="transmembrane region" description="Helical" evidence="1">
    <location>
        <begin position="136"/>
        <end position="156"/>
    </location>
</feature>
<feature type="transmembrane region" description="Helical" evidence="1">
    <location>
        <begin position="70"/>
        <end position="87"/>
    </location>
</feature>
<keyword evidence="1" id="KW-1133">Transmembrane helix</keyword>
<reference evidence="2 3" key="1">
    <citation type="journal article" date="2016" name="Nat. Commun.">
        <title>Thousands of microbial genomes shed light on interconnected biogeochemical processes in an aquifer system.</title>
        <authorList>
            <person name="Anantharaman K."/>
            <person name="Brown C.T."/>
            <person name="Hug L.A."/>
            <person name="Sharon I."/>
            <person name="Castelle C.J."/>
            <person name="Probst A.J."/>
            <person name="Thomas B.C."/>
            <person name="Singh A."/>
            <person name="Wilkins M.J."/>
            <person name="Karaoz U."/>
            <person name="Brodie E.L."/>
            <person name="Williams K.H."/>
            <person name="Hubbard S.S."/>
            <person name="Banfield J.F."/>
        </authorList>
    </citation>
    <scope>NUCLEOTIDE SEQUENCE [LARGE SCALE GENOMIC DNA]</scope>
</reference>
<evidence type="ECO:0000256" key="1">
    <source>
        <dbReference type="SAM" id="Phobius"/>
    </source>
</evidence>
<accession>A0A1F5FVC5</accession>
<organism evidence="2 3">
    <name type="scientific">Candidatus Collierbacteria bacterium RIFOXYD1_FULL_40_9</name>
    <dbReference type="NCBI Taxonomy" id="1817731"/>
    <lineage>
        <taxon>Bacteria</taxon>
        <taxon>Candidatus Collieribacteriota</taxon>
    </lineage>
</organism>
<dbReference type="AlphaFoldDB" id="A0A1F5FVC5"/>
<dbReference type="Proteomes" id="UP000179237">
    <property type="component" value="Unassembled WGS sequence"/>
</dbReference>